<organism evidence="2 3">
    <name type="scientific">Donghicola eburneus</name>
    <dbReference type="NCBI Taxonomy" id="393278"/>
    <lineage>
        <taxon>Bacteria</taxon>
        <taxon>Pseudomonadati</taxon>
        <taxon>Pseudomonadota</taxon>
        <taxon>Alphaproteobacteria</taxon>
        <taxon>Rhodobacterales</taxon>
        <taxon>Roseobacteraceae</taxon>
        <taxon>Donghicola</taxon>
    </lineage>
</organism>
<proteinExistence type="predicted"/>
<dbReference type="RefSeq" id="WP_072708311.1">
    <property type="nucleotide sequence ID" value="NZ_FMJB01000063.1"/>
</dbReference>
<protein>
    <recommendedName>
        <fullName evidence="4">Flagellar protein FliL</fullName>
    </recommendedName>
</protein>
<feature type="transmembrane region" description="Helical" evidence="1">
    <location>
        <begin position="12"/>
        <end position="34"/>
    </location>
</feature>
<dbReference type="Proteomes" id="UP000184085">
    <property type="component" value="Unassembled WGS sequence"/>
</dbReference>
<keyword evidence="1" id="KW-0472">Membrane</keyword>
<keyword evidence="1" id="KW-1133">Transmembrane helix</keyword>
<evidence type="ECO:0000256" key="1">
    <source>
        <dbReference type="SAM" id="Phobius"/>
    </source>
</evidence>
<accession>A0A1M4N2I0</accession>
<keyword evidence="1" id="KW-0812">Transmembrane</keyword>
<keyword evidence="3" id="KW-1185">Reference proteome</keyword>
<evidence type="ECO:0000313" key="3">
    <source>
        <dbReference type="Proteomes" id="UP000184085"/>
    </source>
</evidence>
<dbReference type="AlphaFoldDB" id="A0A1M4N2I0"/>
<gene>
    <name evidence="2" type="ORF">KARMA_3323</name>
</gene>
<reference evidence="3" key="1">
    <citation type="submission" date="2016-09" db="EMBL/GenBank/DDBJ databases">
        <authorList>
            <person name="Wibberg D."/>
        </authorList>
    </citation>
    <scope>NUCLEOTIDE SEQUENCE [LARGE SCALE GENOMIC DNA]</scope>
</reference>
<dbReference type="EMBL" id="FMJB01000063">
    <property type="protein sequence ID" value="SCM69090.1"/>
    <property type="molecule type" value="Genomic_DNA"/>
</dbReference>
<name>A0A1M4N2I0_9RHOB</name>
<evidence type="ECO:0008006" key="4">
    <source>
        <dbReference type="Google" id="ProtNLM"/>
    </source>
</evidence>
<evidence type="ECO:0000313" key="2">
    <source>
        <dbReference type="EMBL" id="SCM69090.1"/>
    </source>
</evidence>
<sequence length="169" mass="18455">MSAEPISSKASILLTILPAIVVVGAFGGGLYFSLTAKPDLPEPEIVEEEVLEEETEDLPDRTYIDIINPIKATLPQLGGTVLINIGLAIREDVGKKVYDMLKDNPGPLMAPMTDAVQDLVDQMPPDSDWQDLRAELPAVIRDKMNVELTSEDRPNPVYEVLILNFTIGG</sequence>